<dbReference type="AlphaFoldDB" id="A0A6B2M4U9"/>
<feature type="domain" description="Bacterial surface antigen (D15)" evidence="6">
    <location>
        <begin position="403"/>
        <end position="701"/>
    </location>
</feature>
<keyword evidence="2" id="KW-1134">Transmembrane beta strand</keyword>
<feature type="chain" id="PRO_5025593291" evidence="5">
    <location>
        <begin position="25"/>
        <end position="701"/>
    </location>
</feature>
<keyword evidence="4" id="KW-0472">Membrane</keyword>
<evidence type="ECO:0000259" key="6">
    <source>
        <dbReference type="Pfam" id="PF01103"/>
    </source>
</evidence>
<evidence type="ECO:0000259" key="7">
    <source>
        <dbReference type="Pfam" id="PF07244"/>
    </source>
</evidence>
<feature type="signal peptide" evidence="5">
    <location>
        <begin position="1"/>
        <end position="24"/>
    </location>
</feature>
<evidence type="ECO:0000256" key="2">
    <source>
        <dbReference type="ARBA" id="ARBA00022452"/>
    </source>
</evidence>
<comment type="caution">
    <text evidence="8">The sequence shown here is derived from an EMBL/GenBank/DDBJ whole genome shotgun (WGS) entry which is preliminary data.</text>
</comment>
<keyword evidence="5" id="KW-0732">Signal</keyword>
<sequence length="701" mass="79157">MKRIRWIKWVLTGVLLSLPVAALAQSNVEVTGLGFLKNLEVDKRLAFLSGLEESERKELDLVEIEDLAYILIQLLRKEGFADPQVTGTVGLADDSEVELVWELPFTSKVEQLDLQVRPTFVRFKCRPGRLNYYESVRVTGVQAIDADTLQSFFIPKGVLFTRRKDRAFTMGNLDSRLGRLLSALRSKGFALARVVNKEVQVNELSGAVSVVIEVDEGPVHQVGKITLVVKGHDESMPSPRPAERTGAVLNTLLIREERQVFLNEFFHRGYPDATIRLEKQSGEVDDSGRIKVDLEFVLDPGPQVKLERLVFEPEGLLHHSVLKRQTRLKPGQDYDLLEVEEGRRRLLSLGVFKDVSVEHRELESGQRQAVYTFHPSPRKTLRMQLGYGSYELGRIGVRWDHLNLWGRAHRYEIHLKQSFKSTNFNGTYVVPSFFSSRVTAYARAEYEFREEISFDRTGSSLVFGISKKLQFPGAEISLEYGIEKQDTTRGSEDEFESLDQARVASLSLRAILDRRDSVLYPTEGFDLSSSIKIASDYLGGDTNFQKMEFSSSYHKYLGSSLYLHVGMRYGIIFSESPSSTSLPFTERFFPGGENSVRGYKRGEATSVTAQGDSIGSEAFALANIELEQRIFRNFSVVVFWDGIGLEETVGGFPDEEFLQSAGIGLRWRTAVGPVRLEYGHNLDPRRYDPDGSVHLSVGFPF</sequence>
<dbReference type="Pfam" id="PF07244">
    <property type="entry name" value="POTRA"/>
    <property type="match status" value="1"/>
</dbReference>
<gene>
    <name evidence="8" type="ORF">G0Q06_10470</name>
</gene>
<evidence type="ECO:0000256" key="1">
    <source>
        <dbReference type="ARBA" id="ARBA00004370"/>
    </source>
</evidence>
<protein>
    <submittedName>
        <fullName evidence="8">BamA/TamA family outer membrane protein</fullName>
    </submittedName>
</protein>
<dbReference type="PANTHER" id="PTHR12815:SF18">
    <property type="entry name" value="SORTING AND ASSEMBLY MACHINERY COMPONENT 50 HOMOLOG"/>
    <property type="match status" value="1"/>
</dbReference>
<dbReference type="RefSeq" id="WP_163965508.1">
    <property type="nucleotide sequence ID" value="NZ_JAAGNX010000002.1"/>
</dbReference>
<dbReference type="InterPro" id="IPR000184">
    <property type="entry name" value="Bac_surfAg_D15"/>
</dbReference>
<comment type="subcellular location">
    <subcellularLocation>
        <location evidence="1">Membrane</location>
    </subcellularLocation>
</comment>
<organism evidence="8 9">
    <name type="scientific">Oceanipulchritudo coccoides</name>
    <dbReference type="NCBI Taxonomy" id="2706888"/>
    <lineage>
        <taxon>Bacteria</taxon>
        <taxon>Pseudomonadati</taxon>
        <taxon>Verrucomicrobiota</taxon>
        <taxon>Opitutia</taxon>
        <taxon>Puniceicoccales</taxon>
        <taxon>Oceanipulchritudinaceae</taxon>
        <taxon>Oceanipulchritudo</taxon>
    </lineage>
</organism>
<evidence type="ECO:0000256" key="4">
    <source>
        <dbReference type="ARBA" id="ARBA00023136"/>
    </source>
</evidence>
<keyword evidence="9" id="KW-1185">Reference proteome</keyword>
<dbReference type="GO" id="GO:0019867">
    <property type="term" value="C:outer membrane"/>
    <property type="evidence" value="ECO:0007669"/>
    <property type="project" value="InterPro"/>
</dbReference>
<feature type="domain" description="POTRA" evidence="7">
    <location>
        <begin position="132"/>
        <end position="217"/>
    </location>
</feature>
<dbReference type="PANTHER" id="PTHR12815">
    <property type="entry name" value="SORTING AND ASSEMBLY MACHINERY SAMM50 PROTEIN FAMILY MEMBER"/>
    <property type="match status" value="1"/>
</dbReference>
<dbReference type="Gene3D" id="3.10.20.310">
    <property type="entry name" value="membrane protein fhac"/>
    <property type="match status" value="2"/>
</dbReference>
<dbReference type="Pfam" id="PF01103">
    <property type="entry name" value="Omp85"/>
    <property type="match status" value="1"/>
</dbReference>
<evidence type="ECO:0000256" key="3">
    <source>
        <dbReference type="ARBA" id="ARBA00022692"/>
    </source>
</evidence>
<name>A0A6B2M4U9_9BACT</name>
<dbReference type="InterPro" id="IPR039910">
    <property type="entry name" value="D15-like"/>
</dbReference>
<keyword evidence="3" id="KW-0812">Transmembrane</keyword>
<proteinExistence type="predicted"/>
<dbReference type="InterPro" id="IPR010827">
    <property type="entry name" value="BamA/TamA_POTRA"/>
</dbReference>
<accession>A0A6B2M4U9</accession>
<reference evidence="8 9" key="1">
    <citation type="submission" date="2020-02" db="EMBL/GenBank/DDBJ databases">
        <title>Albibacoteraceae fam. nov., the first described family within the subdivision 4 Verrucomicrobia.</title>
        <authorList>
            <person name="Xi F."/>
        </authorList>
    </citation>
    <scope>NUCLEOTIDE SEQUENCE [LARGE SCALE GENOMIC DNA]</scope>
    <source>
        <strain evidence="8 9">CK1056</strain>
    </source>
</reference>
<dbReference type="Gene3D" id="2.40.160.50">
    <property type="entry name" value="membrane protein fhac: a member of the omp85/tpsb transporter family"/>
    <property type="match status" value="1"/>
</dbReference>
<evidence type="ECO:0000313" key="9">
    <source>
        <dbReference type="Proteomes" id="UP000478417"/>
    </source>
</evidence>
<dbReference type="Proteomes" id="UP000478417">
    <property type="component" value="Unassembled WGS sequence"/>
</dbReference>
<dbReference type="EMBL" id="JAAGNX010000002">
    <property type="protein sequence ID" value="NDV62875.1"/>
    <property type="molecule type" value="Genomic_DNA"/>
</dbReference>
<evidence type="ECO:0000256" key="5">
    <source>
        <dbReference type="SAM" id="SignalP"/>
    </source>
</evidence>
<evidence type="ECO:0000313" key="8">
    <source>
        <dbReference type="EMBL" id="NDV62875.1"/>
    </source>
</evidence>